<gene>
    <name evidence="1" type="ORF">Q5Y73_03725</name>
</gene>
<dbReference type="RefSeq" id="WP_305990485.1">
    <property type="nucleotide sequence ID" value="NZ_JAVAMP010000001.1"/>
</dbReference>
<organism evidence="1 2">
    <name type="scientific">Chengkuizengella axinellae</name>
    <dbReference type="NCBI Taxonomy" id="3064388"/>
    <lineage>
        <taxon>Bacteria</taxon>
        <taxon>Bacillati</taxon>
        <taxon>Bacillota</taxon>
        <taxon>Bacilli</taxon>
        <taxon>Bacillales</taxon>
        <taxon>Paenibacillaceae</taxon>
        <taxon>Chengkuizengella</taxon>
    </lineage>
</organism>
<protein>
    <submittedName>
        <fullName evidence="1">Uncharacterized protein</fullName>
    </submittedName>
</protein>
<dbReference type="Proteomes" id="UP001231941">
    <property type="component" value="Unassembled WGS sequence"/>
</dbReference>
<accession>A0ABT9IV28</accession>
<reference evidence="1 2" key="1">
    <citation type="submission" date="2023-08" db="EMBL/GenBank/DDBJ databases">
        <authorList>
            <person name="Park J.-S."/>
        </authorList>
    </citation>
    <scope>NUCLEOTIDE SEQUENCE [LARGE SCALE GENOMIC DNA]</scope>
    <source>
        <strain evidence="1 2">2205SS18-9</strain>
    </source>
</reference>
<keyword evidence="2" id="KW-1185">Reference proteome</keyword>
<proteinExistence type="predicted"/>
<evidence type="ECO:0000313" key="1">
    <source>
        <dbReference type="EMBL" id="MDP5273201.1"/>
    </source>
</evidence>
<name>A0ABT9IV28_9BACL</name>
<sequence length="76" mass="8135">MSGANPVGFGENRIDSLPDAISKVLKLFLNSGITEDEEVEEMSNTSVDICPSCGKSTFVRQEGCYNCLDCGHSKCG</sequence>
<evidence type="ECO:0000313" key="2">
    <source>
        <dbReference type="Proteomes" id="UP001231941"/>
    </source>
</evidence>
<comment type="caution">
    <text evidence="1">The sequence shown here is derived from an EMBL/GenBank/DDBJ whole genome shotgun (WGS) entry which is preliminary data.</text>
</comment>
<dbReference type="EMBL" id="JAVAMP010000001">
    <property type="protein sequence ID" value="MDP5273201.1"/>
    <property type="molecule type" value="Genomic_DNA"/>
</dbReference>